<dbReference type="Gene3D" id="2.40.100.20">
    <property type="match status" value="1"/>
</dbReference>
<reference evidence="2 3" key="1">
    <citation type="journal article" date="2009" name="Stand. Genomic Sci.">
        <title>Complete genome sequence of Halorhabdus utahensis type strain (AX-2).</title>
        <authorList>
            <person name="Anderson I."/>
            <person name="Tindall B.J."/>
            <person name="Pomrenke H."/>
            <person name="Goker M."/>
            <person name="Lapidus A."/>
            <person name="Nolan M."/>
            <person name="Copeland A."/>
            <person name="Glavina Del Rio T."/>
            <person name="Chen F."/>
            <person name="Tice H."/>
            <person name="Cheng J.F."/>
            <person name="Lucas S."/>
            <person name="Chertkov O."/>
            <person name="Bruce D."/>
            <person name="Brettin T."/>
            <person name="Detter J.C."/>
            <person name="Han C."/>
            <person name="Goodwin L."/>
            <person name="Land M."/>
            <person name="Hauser L."/>
            <person name="Chang Y.J."/>
            <person name="Jeffries C.D."/>
            <person name="Pitluck S."/>
            <person name="Pati A."/>
            <person name="Mavromatis K."/>
            <person name="Ivanova N."/>
            <person name="Ovchinnikova G."/>
            <person name="Chen A."/>
            <person name="Palaniappan K."/>
            <person name="Chain P."/>
            <person name="Rohde M."/>
            <person name="Bristow J."/>
            <person name="Eisen J.A."/>
            <person name="Markowitz V."/>
            <person name="Hugenholtz P."/>
            <person name="Kyrpides N.C."/>
            <person name="Klenk H.P."/>
        </authorList>
    </citation>
    <scope>NUCLEOTIDE SEQUENCE [LARGE SCALE GENOMIC DNA]</scope>
    <source>
        <strain evidence="3">DSM 12940 / JCM 11049 / AX-2</strain>
    </source>
</reference>
<accession>C7NQT0</accession>
<dbReference type="InterPro" id="IPR029000">
    <property type="entry name" value="Cyclophilin-like_dom_sf"/>
</dbReference>
<dbReference type="Pfam" id="PF04126">
    <property type="entry name" value="Cyclophil_like"/>
    <property type="match status" value="1"/>
</dbReference>
<dbReference type="EMBL" id="CP001687">
    <property type="protein sequence ID" value="ACV11834.1"/>
    <property type="molecule type" value="Genomic_DNA"/>
</dbReference>
<dbReference type="Proteomes" id="UP000002071">
    <property type="component" value="Chromosome"/>
</dbReference>
<evidence type="ECO:0000313" key="3">
    <source>
        <dbReference type="Proteomes" id="UP000002071"/>
    </source>
</evidence>
<evidence type="ECO:0000259" key="1">
    <source>
        <dbReference type="Pfam" id="PF04126"/>
    </source>
</evidence>
<organism evidence="2 3">
    <name type="scientific">Halorhabdus utahensis (strain DSM 12940 / JCM 11049 / AX-2)</name>
    <dbReference type="NCBI Taxonomy" id="519442"/>
    <lineage>
        <taxon>Archaea</taxon>
        <taxon>Methanobacteriati</taxon>
        <taxon>Methanobacteriota</taxon>
        <taxon>Stenosarchaea group</taxon>
        <taxon>Halobacteria</taxon>
        <taxon>Halobacteriales</taxon>
        <taxon>Haloarculaceae</taxon>
        <taxon>Halorhabdus</taxon>
    </lineage>
</organism>
<dbReference type="KEGG" id="hut:Huta_1661"/>
<sequence>MGQDARYDRTATRETEAYPELMSDLELTVDDRTLEAEWLEDNPDLRGALVDALPVEGQAARWGDELYFDASLDGQPERTSEEVPIGTIAYWASGEAIALFWGPTPASADGTPKAAAPVAPLARIEDVRPLADLDDGATVQIEPVE</sequence>
<proteinExistence type="predicted"/>
<dbReference type="SUPFAM" id="SSF50891">
    <property type="entry name" value="Cyclophilin-like"/>
    <property type="match status" value="1"/>
</dbReference>
<gene>
    <name evidence="2" type="ordered locus">Huta_1661</name>
</gene>
<feature type="domain" description="Cyclophilin TM1367-like" evidence="1">
    <location>
        <begin position="25"/>
        <end position="142"/>
    </location>
</feature>
<keyword evidence="3" id="KW-1185">Reference proteome</keyword>
<dbReference type="HOGENOM" id="CLU_144084_1_0_2"/>
<dbReference type="eggNOG" id="arCOG04488">
    <property type="taxonomic scope" value="Archaea"/>
</dbReference>
<name>C7NQT0_HALUD</name>
<evidence type="ECO:0000313" key="2">
    <source>
        <dbReference type="EMBL" id="ACV11834.1"/>
    </source>
</evidence>
<dbReference type="AlphaFoldDB" id="C7NQT0"/>
<dbReference type="InterPro" id="IPR025658">
    <property type="entry name" value="Cyclophilin_TM1367"/>
</dbReference>
<protein>
    <recommendedName>
        <fullName evidence="1">Cyclophilin TM1367-like domain-containing protein</fullName>
    </recommendedName>
</protein>